<proteinExistence type="predicted"/>
<dbReference type="GeneID" id="113217853"/>
<feature type="compositionally biased region" description="Pro residues" evidence="1">
    <location>
        <begin position="485"/>
        <end position="495"/>
    </location>
</feature>
<dbReference type="KEGG" id="foc:113217853"/>
<feature type="compositionally biased region" description="Basic and acidic residues" evidence="1">
    <location>
        <begin position="466"/>
        <end position="476"/>
    </location>
</feature>
<feature type="compositionally biased region" description="Polar residues" evidence="1">
    <location>
        <begin position="236"/>
        <end position="256"/>
    </location>
</feature>
<feature type="compositionally biased region" description="Polar residues" evidence="1">
    <location>
        <begin position="287"/>
        <end position="297"/>
    </location>
</feature>
<sequence length="548" mass="60594">MASTPPLCHPAGKGLFCFCLAIIVCGGCAWQQQYPAQEQQGYWTSPSYPRSPPSWPPYQNGGAWGPAGYGSPSSPGWNQQPVPPTYHQVTPHQPPVPPPYQPAPPTHQYPVLPPPQQVSDNYNGVFPNYHQMQQPPVIPYQQPAMPTHPQMDIPGHQDAIPDQQQVISTPGWDPSAAEEYEWSNAPAPTTPGWEQPLPAPHDRAHQGYQGHQGHQRHHQGQHNHQGQYNHQGQHTDPGQYQYNHQGQHDPQGQQATPHHGWDHPMLWDPSWEQHDNEHDEEPPMRPTRSNAPPSWVQNPNLARPIGIVILDDRTRVPVRDYRLILEHYLQGAWRNVLSPSGARIASSDFGEFERSARKSPVQVRVSAHATVPATTYCQVVRSAQNPGRTRAILELPDGTTRALHELAGRAEMTAWLRALFPKGLVPSRHHGTPHVWSPAVTSRSPTTTPPPRARETNVTSPTGSPEESRSPDRDQRPPLADSSTPRPPPPNPAWKPAPSAGSYPALAGAPQHHAASRSPRGPTVWSPHMTASSQAHTAADNIRNRQSN</sequence>
<protein>
    <submittedName>
        <fullName evidence="4">Uncharacterized protein LOC113217853 isoform X1</fullName>
    </submittedName>
</protein>
<dbReference type="AlphaFoldDB" id="A0A6J1TLQ8"/>
<dbReference type="RefSeq" id="XP_026293707.2">
    <property type="nucleotide sequence ID" value="XM_026437922.2"/>
</dbReference>
<feature type="region of interest" description="Disordered" evidence="1">
    <location>
        <begin position="431"/>
        <end position="548"/>
    </location>
</feature>
<feature type="compositionally biased region" description="Basic and acidic residues" evidence="1">
    <location>
        <begin position="271"/>
        <end position="283"/>
    </location>
</feature>
<keyword evidence="2" id="KW-0732">Signal</keyword>
<evidence type="ECO:0000313" key="3">
    <source>
        <dbReference type="Proteomes" id="UP000504606"/>
    </source>
</evidence>
<feature type="compositionally biased region" description="Low complexity" evidence="1">
    <location>
        <begin position="437"/>
        <end position="446"/>
    </location>
</feature>
<keyword evidence="3" id="KW-1185">Reference proteome</keyword>
<evidence type="ECO:0000256" key="2">
    <source>
        <dbReference type="SAM" id="SignalP"/>
    </source>
</evidence>
<feature type="chain" id="PRO_5039510203" evidence="2">
    <location>
        <begin position="30"/>
        <end position="548"/>
    </location>
</feature>
<feature type="compositionally biased region" description="Low complexity" evidence="1">
    <location>
        <begin position="222"/>
        <end position="234"/>
    </location>
</feature>
<evidence type="ECO:0000256" key="1">
    <source>
        <dbReference type="SAM" id="MobiDB-lite"/>
    </source>
</evidence>
<feature type="signal peptide" evidence="2">
    <location>
        <begin position="1"/>
        <end position="29"/>
    </location>
</feature>
<gene>
    <name evidence="4" type="primary">LOC113217853</name>
</gene>
<reference evidence="4" key="1">
    <citation type="submission" date="2025-08" db="UniProtKB">
        <authorList>
            <consortium name="RefSeq"/>
        </authorList>
    </citation>
    <scope>IDENTIFICATION</scope>
    <source>
        <tissue evidence="4">Whole organism</tissue>
    </source>
</reference>
<evidence type="ECO:0000313" key="4">
    <source>
        <dbReference type="RefSeq" id="XP_026293707.2"/>
    </source>
</evidence>
<organism evidence="3 4">
    <name type="scientific">Frankliniella occidentalis</name>
    <name type="common">Western flower thrips</name>
    <name type="synonym">Euthrips occidentalis</name>
    <dbReference type="NCBI Taxonomy" id="133901"/>
    <lineage>
        <taxon>Eukaryota</taxon>
        <taxon>Metazoa</taxon>
        <taxon>Ecdysozoa</taxon>
        <taxon>Arthropoda</taxon>
        <taxon>Hexapoda</taxon>
        <taxon>Insecta</taxon>
        <taxon>Pterygota</taxon>
        <taxon>Neoptera</taxon>
        <taxon>Paraneoptera</taxon>
        <taxon>Thysanoptera</taxon>
        <taxon>Terebrantia</taxon>
        <taxon>Thripoidea</taxon>
        <taxon>Thripidae</taxon>
        <taxon>Frankliniella</taxon>
    </lineage>
</organism>
<accession>A0A6J1TLQ8</accession>
<dbReference type="Proteomes" id="UP000504606">
    <property type="component" value="Unplaced"/>
</dbReference>
<feature type="region of interest" description="Disordered" evidence="1">
    <location>
        <begin position="182"/>
        <end position="297"/>
    </location>
</feature>
<dbReference type="OrthoDB" id="8197461at2759"/>
<name>A0A6J1TLQ8_FRAOC</name>